<proteinExistence type="predicted"/>
<dbReference type="AlphaFoldDB" id="A0AAN6W0B9"/>
<organism evidence="2 3">
    <name type="scientific">Triangularia setosa</name>
    <dbReference type="NCBI Taxonomy" id="2587417"/>
    <lineage>
        <taxon>Eukaryota</taxon>
        <taxon>Fungi</taxon>
        <taxon>Dikarya</taxon>
        <taxon>Ascomycota</taxon>
        <taxon>Pezizomycotina</taxon>
        <taxon>Sordariomycetes</taxon>
        <taxon>Sordariomycetidae</taxon>
        <taxon>Sordariales</taxon>
        <taxon>Podosporaceae</taxon>
        <taxon>Triangularia</taxon>
    </lineage>
</organism>
<keyword evidence="3" id="KW-1185">Reference proteome</keyword>
<feature type="compositionally biased region" description="Polar residues" evidence="1">
    <location>
        <begin position="99"/>
        <end position="121"/>
    </location>
</feature>
<reference evidence="2" key="1">
    <citation type="journal article" date="2023" name="Mol. Phylogenet. Evol.">
        <title>Genome-scale phylogeny and comparative genomics of the fungal order Sordariales.</title>
        <authorList>
            <person name="Hensen N."/>
            <person name="Bonometti L."/>
            <person name="Westerberg I."/>
            <person name="Brannstrom I.O."/>
            <person name="Guillou S."/>
            <person name="Cros-Aarteil S."/>
            <person name="Calhoun S."/>
            <person name="Haridas S."/>
            <person name="Kuo A."/>
            <person name="Mondo S."/>
            <person name="Pangilinan J."/>
            <person name="Riley R."/>
            <person name="LaButti K."/>
            <person name="Andreopoulos B."/>
            <person name="Lipzen A."/>
            <person name="Chen C."/>
            <person name="Yan M."/>
            <person name="Daum C."/>
            <person name="Ng V."/>
            <person name="Clum A."/>
            <person name="Steindorff A."/>
            <person name="Ohm R.A."/>
            <person name="Martin F."/>
            <person name="Silar P."/>
            <person name="Natvig D.O."/>
            <person name="Lalanne C."/>
            <person name="Gautier V."/>
            <person name="Ament-Velasquez S.L."/>
            <person name="Kruys A."/>
            <person name="Hutchinson M.I."/>
            <person name="Powell A.J."/>
            <person name="Barry K."/>
            <person name="Miller A.N."/>
            <person name="Grigoriev I.V."/>
            <person name="Debuchy R."/>
            <person name="Gladieux P."/>
            <person name="Hiltunen Thoren M."/>
            <person name="Johannesson H."/>
        </authorList>
    </citation>
    <scope>NUCLEOTIDE SEQUENCE</scope>
    <source>
        <strain evidence="2">CBS 892.96</strain>
    </source>
</reference>
<accession>A0AAN6W0B9</accession>
<feature type="region of interest" description="Disordered" evidence="1">
    <location>
        <begin position="68"/>
        <end position="129"/>
    </location>
</feature>
<evidence type="ECO:0000256" key="1">
    <source>
        <dbReference type="SAM" id="MobiDB-lite"/>
    </source>
</evidence>
<protein>
    <submittedName>
        <fullName evidence="2">Uncharacterized protein</fullName>
    </submittedName>
</protein>
<feature type="compositionally biased region" description="Gly residues" evidence="1">
    <location>
        <begin position="74"/>
        <end position="83"/>
    </location>
</feature>
<gene>
    <name evidence="2" type="ORF">QBC36DRAFT_304232</name>
</gene>
<evidence type="ECO:0000313" key="3">
    <source>
        <dbReference type="Proteomes" id="UP001302321"/>
    </source>
</evidence>
<comment type="caution">
    <text evidence="2">The sequence shown here is derived from an EMBL/GenBank/DDBJ whole genome shotgun (WGS) entry which is preliminary data.</text>
</comment>
<sequence>MRGGAGSELFVGTCILTCTQTTGHTYDLYAIAIYTYCINFFPELCEPAKELGVAGELWEESCGKEALAGQSAATGGGNEGGPTVGSNLPTRTGGGSDNAAPTTQAPEGTSAPGSNTPQEGMTPTTTTTKAETLGMNGASVAAVMVGLGAVFVGVAL</sequence>
<dbReference type="Proteomes" id="UP001302321">
    <property type="component" value="Unassembled WGS sequence"/>
</dbReference>
<dbReference type="EMBL" id="MU866398">
    <property type="protein sequence ID" value="KAK4172721.1"/>
    <property type="molecule type" value="Genomic_DNA"/>
</dbReference>
<name>A0AAN6W0B9_9PEZI</name>
<reference evidence="2" key="2">
    <citation type="submission" date="2023-05" db="EMBL/GenBank/DDBJ databases">
        <authorList>
            <consortium name="Lawrence Berkeley National Laboratory"/>
            <person name="Steindorff A."/>
            <person name="Hensen N."/>
            <person name="Bonometti L."/>
            <person name="Westerberg I."/>
            <person name="Brannstrom I.O."/>
            <person name="Guillou S."/>
            <person name="Cros-Aarteil S."/>
            <person name="Calhoun S."/>
            <person name="Haridas S."/>
            <person name="Kuo A."/>
            <person name="Mondo S."/>
            <person name="Pangilinan J."/>
            <person name="Riley R."/>
            <person name="Labutti K."/>
            <person name="Andreopoulos B."/>
            <person name="Lipzen A."/>
            <person name="Chen C."/>
            <person name="Yanf M."/>
            <person name="Daum C."/>
            <person name="Ng V."/>
            <person name="Clum A."/>
            <person name="Ohm R."/>
            <person name="Martin F."/>
            <person name="Silar P."/>
            <person name="Natvig D."/>
            <person name="Lalanne C."/>
            <person name="Gautier V."/>
            <person name="Ament-Velasquez S.L."/>
            <person name="Kruys A."/>
            <person name="Hutchinson M.I."/>
            <person name="Powell A.J."/>
            <person name="Barry K."/>
            <person name="Miller A.N."/>
            <person name="Grigoriev I.V."/>
            <person name="Debuchy R."/>
            <person name="Gladieux P."/>
            <person name="Thoren M.H."/>
            <person name="Johannesson H."/>
        </authorList>
    </citation>
    <scope>NUCLEOTIDE SEQUENCE</scope>
    <source>
        <strain evidence="2">CBS 892.96</strain>
    </source>
</reference>
<evidence type="ECO:0000313" key="2">
    <source>
        <dbReference type="EMBL" id="KAK4172721.1"/>
    </source>
</evidence>